<organism evidence="1 2">
    <name type="scientific">Neophaeococcomyces mojaviensis</name>
    <dbReference type="NCBI Taxonomy" id="3383035"/>
    <lineage>
        <taxon>Eukaryota</taxon>
        <taxon>Fungi</taxon>
        <taxon>Dikarya</taxon>
        <taxon>Ascomycota</taxon>
        <taxon>Pezizomycotina</taxon>
        <taxon>Eurotiomycetes</taxon>
        <taxon>Chaetothyriomycetidae</taxon>
        <taxon>Chaetothyriales</taxon>
        <taxon>Chaetothyriales incertae sedis</taxon>
        <taxon>Neophaeococcomyces</taxon>
    </lineage>
</organism>
<reference evidence="1" key="1">
    <citation type="submission" date="2022-10" db="EMBL/GenBank/DDBJ databases">
        <title>Culturing micro-colonial fungi from biological soil crusts in the Mojave desert and describing Neophaeococcomyces mojavensis, and introducing the new genera and species Taxawa tesnikishii.</title>
        <authorList>
            <person name="Kurbessoian T."/>
            <person name="Stajich J.E."/>
        </authorList>
    </citation>
    <scope>NUCLEOTIDE SEQUENCE</scope>
    <source>
        <strain evidence="1">JES_112</strain>
    </source>
</reference>
<dbReference type="EMBL" id="JAPDRQ010000215">
    <property type="protein sequence ID" value="KAJ9652132.1"/>
    <property type="molecule type" value="Genomic_DNA"/>
</dbReference>
<accession>A0ACC2ZWY2</accession>
<comment type="caution">
    <text evidence="1">The sequence shown here is derived from an EMBL/GenBank/DDBJ whole genome shotgun (WGS) entry which is preliminary data.</text>
</comment>
<sequence length="190" mass="21659">MPLYNIEHSFPLSGSQKQDLAERITKLHAHTFTTPSIFVQVKFYQQDASAHNHFIGGVYSEASINRIVAYVRASSSRTKEAWDKLAQQIEQAWYIVVGEASDDEEGDKKKDDDNGSTETEKKAKELLSVGFLPGMIIREKGYPIPEAGQEEGWIKQFRKEFEEKATLGDEGFKNMLDEINERDDLKAWRA</sequence>
<keyword evidence="2" id="KW-1185">Reference proteome</keyword>
<gene>
    <name evidence="1" type="ORF">H2198_008614</name>
</gene>
<evidence type="ECO:0000313" key="1">
    <source>
        <dbReference type="EMBL" id="KAJ9652132.1"/>
    </source>
</evidence>
<protein>
    <submittedName>
        <fullName evidence="1">Uncharacterized protein</fullName>
    </submittedName>
</protein>
<dbReference type="Proteomes" id="UP001172386">
    <property type="component" value="Unassembled WGS sequence"/>
</dbReference>
<proteinExistence type="predicted"/>
<evidence type="ECO:0000313" key="2">
    <source>
        <dbReference type="Proteomes" id="UP001172386"/>
    </source>
</evidence>
<name>A0ACC2ZWY2_9EURO</name>